<dbReference type="RefSeq" id="WP_231438587.1">
    <property type="nucleotide sequence ID" value="NZ_JAJOMB010000001.1"/>
</dbReference>
<protein>
    <submittedName>
        <fullName evidence="1">DUF1800 domain-containing protein</fullName>
    </submittedName>
</protein>
<comment type="caution">
    <text evidence="1">The sequence shown here is derived from an EMBL/GenBank/DDBJ whole genome shotgun (WGS) entry which is preliminary data.</text>
</comment>
<reference evidence="1" key="1">
    <citation type="submission" date="2021-11" db="EMBL/GenBank/DDBJ databases">
        <title>Streptomyces corallinus and Kineosporia corallina sp. nov., two new coral-derived marine actinobacteria.</title>
        <authorList>
            <person name="Buangrab K."/>
            <person name="Sutthacheep M."/>
            <person name="Yeemin T."/>
            <person name="Harunari E."/>
            <person name="Igarashi Y."/>
            <person name="Sripreechasak P."/>
            <person name="Kanchanasin P."/>
            <person name="Tanasupawat S."/>
            <person name="Phongsopitanun W."/>
        </authorList>
    </citation>
    <scope>NUCLEOTIDE SEQUENCE</scope>
    <source>
        <strain evidence="1">JCM 31032</strain>
    </source>
</reference>
<dbReference type="Pfam" id="PF08811">
    <property type="entry name" value="DUF1800"/>
    <property type="match status" value="1"/>
</dbReference>
<dbReference type="Proteomes" id="UP001138997">
    <property type="component" value="Unassembled WGS sequence"/>
</dbReference>
<dbReference type="InterPro" id="IPR014917">
    <property type="entry name" value="DUF1800"/>
</dbReference>
<name>A0A9X1N8S1_9ACTN</name>
<sequence>MDAQTLLLLRRASYGPTPALLAEAQRTGRQAWLDRQLEPAAIPDDYVTGVLRRFPRVQWPIAKVRAEYADDFGSWDVMVELTRATLVRAAWSERQLFELMVEFWSNHLNVTCPSGDVWDSRADYDKVVRQHTFGKFSDLLVAASLHPAMQSYLDNASSTKEHPNENQGRELLELHTVGVGTGYTEDDVKNSARILTGFGTDGSGEAVYRADRHFIGPVSVLGFSDPNSSAEGGQELAVRYLEYLARHENTARQLATKLSLRFVSDNPPASLISRLTQVYLENDTAIVPVLRALFGSREFATSAGQKVRRPYEDLVATLRILGMKADAKGIAGIESLHWMILDMGHAPLYWGPPNGYPDVAAAWQSPAGTLARWNAHLDIAARWWPKTLTGPALTTLIPSPRPATHGALINALAERLLQRKATKAQQIAVCDFLTDEWHKITPATPIAKDSVIIGWRLPYVVSLLLDSPAHALR</sequence>
<dbReference type="EMBL" id="JAJOMB010000001">
    <property type="protein sequence ID" value="MCD5309665.1"/>
    <property type="molecule type" value="Genomic_DNA"/>
</dbReference>
<accession>A0A9X1N8S1</accession>
<evidence type="ECO:0000313" key="2">
    <source>
        <dbReference type="Proteomes" id="UP001138997"/>
    </source>
</evidence>
<evidence type="ECO:0000313" key="1">
    <source>
        <dbReference type="EMBL" id="MCD5309665.1"/>
    </source>
</evidence>
<dbReference type="AlphaFoldDB" id="A0A9X1N8S1"/>
<gene>
    <name evidence="1" type="ORF">LR394_02065</name>
</gene>
<keyword evidence="2" id="KW-1185">Reference proteome</keyword>
<organism evidence="1 2">
    <name type="scientific">Kineosporia babensis</name>
    <dbReference type="NCBI Taxonomy" id="499548"/>
    <lineage>
        <taxon>Bacteria</taxon>
        <taxon>Bacillati</taxon>
        <taxon>Actinomycetota</taxon>
        <taxon>Actinomycetes</taxon>
        <taxon>Kineosporiales</taxon>
        <taxon>Kineosporiaceae</taxon>
        <taxon>Kineosporia</taxon>
    </lineage>
</organism>
<proteinExistence type="predicted"/>